<protein>
    <submittedName>
        <fullName evidence="1">Uncharacterized protein</fullName>
    </submittedName>
</protein>
<proteinExistence type="predicted"/>
<name>A0A4Y2E384_ARAVE</name>
<sequence>MIVTIDGRGQKLDSGIIRERRITDSQLQITAGNQAIERVLKQIRLENVFPLNSLNPAIVRIQGPQKLELLIPLPIGGRGPKEKKKEHYAVFFPVSDKNTKDKRIVLRIMAKNTRYERVSAVAVAMMGREKWSTNNYEILEHIFTPSNAGHIS</sequence>
<comment type="caution">
    <text evidence="1">The sequence shown here is derived from an EMBL/GenBank/DDBJ whole genome shotgun (WGS) entry which is preliminary data.</text>
</comment>
<accession>A0A4Y2E384</accession>
<dbReference type="Proteomes" id="UP000499080">
    <property type="component" value="Unassembled WGS sequence"/>
</dbReference>
<evidence type="ECO:0000313" key="1">
    <source>
        <dbReference type="EMBL" id="GBM23600.1"/>
    </source>
</evidence>
<organism evidence="1 2">
    <name type="scientific">Araneus ventricosus</name>
    <name type="common">Orbweaver spider</name>
    <name type="synonym">Epeira ventricosa</name>
    <dbReference type="NCBI Taxonomy" id="182803"/>
    <lineage>
        <taxon>Eukaryota</taxon>
        <taxon>Metazoa</taxon>
        <taxon>Ecdysozoa</taxon>
        <taxon>Arthropoda</taxon>
        <taxon>Chelicerata</taxon>
        <taxon>Arachnida</taxon>
        <taxon>Araneae</taxon>
        <taxon>Araneomorphae</taxon>
        <taxon>Entelegynae</taxon>
        <taxon>Araneoidea</taxon>
        <taxon>Araneidae</taxon>
        <taxon>Araneus</taxon>
    </lineage>
</organism>
<dbReference type="EMBL" id="BGPR01000501">
    <property type="protein sequence ID" value="GBM23600.1"/>
    <property type="molecule type" value="Genomic_DNA"/>
</dbReference>
<dbReference type="AlphaFoldDB" id="A0A4Y2E384"/>
<evidence type="ECO:0000313" key="2">
    <source>
        <dbReference type="Proteomes" id="UP000499080"/>
    </source>
</evidence>
<reference evidence="1 2" key="1">
    <citation type="journal article" date="2019" name="Sci. Rep.">
        <title>Orb-weaving spider Araneus ventricosus genome elucidates the spidroin gene catalogue.</title>
        <authorList>
            <person name="Kono N."/>
            <person name="Nakamura H."/>
            <person name="Ohtoshi R."/>
            <person name="Moran D.A.P."/>
            <person name="Shinohara A."/>
            <person name="Yoshida Y."/>
            <person name="Fujiwara M."/>
            <person name="Mori M."/>
            <person name="Tomita M."/>
            <person name="Arakawa K."/>
        </authorList>
    </citation>
    <scope>NUCLEOTIDE SEQUENCE [LARGE SCALE GENOMIC DNA]</scope>
</reference>
<keyword evidence="2" id="KW-1185">Reference proteome</keyword>
<gene>
    <name evidence="1" type="ORF">AVEN_117360_1</name>
</gene>